<feature type="domain" description="DM13" evidence="3">
    <location>
        <begin position="52"/>
        <end position="158"/>
    </location>
</feature>
<evidence type="ECO:0000259" key="3">
    <source>
        <dbReference type="PROSITE" id="PS51549"/>
    </source>
</evidence>
<dbReference type="PROSITE" id="PS51257">
    <property type="entry name" value="PROKAR_LIPOPROTEIN"/>
    <property type="match status" value="1"/>
</dbReference>
<sequence length="158" mass="16702">MKNRTSLLLLATLLAAPALLASCSDNENEPAPQSPTTSTVTPNGNVSTLKTGTITPQNGTPTTGMLTIVRDANNREFVQLADDFKSDFHTGTVTIYLAKATTNIGVQRRADAGSVKVVGLVNKNGKQVFLIDRGLEAFSTVVFYCETAAINFGAAPLQ</sequence>
<dbReference type="RefSeq" id="WP_345115485.1">
    <property type="nucleotide sequence ID" value="NZ_BAABDH010000095.1"/>
</dbReference>
<proteinExistence type="predicted"/>
<organism evidence="4 5">
    <name type="scientific">Hymenobacter algoricola</name>
    <dbReference type="NCBI Taxonomy" id="486267"/>
    <lineage>
        <taxon>Bacteria</taxon>
        <taxon>Pseudomonadati</taxon>
        <taxon>Bacteroidota</taxon>
        <taxon>Cytophagia</taxon>
        <taxon>Cytophagales</taxon>
        <taxon>Hymenobacteraceae</taxon>
        <taxon>Hymenobacter</taxon>
    </lineage>
</organism>
<evidence type="ECO:0000313" key="5">
    <source>
        <dbReference type="Proteomes" id="UP001499909"/>
    </source>
</evidence>
<feature type="signal peptide" evidence="2">
    <location>
        <begin position="1"/>
        <end position="21"/>
    </location>
</feature>
<evidence type="ECO:0000313" key="4">
    <source>
        <dbReference type="EMBL" id="GAA3945430.1"/>
    </source>
</evidence>
<accession>A0ABP7NFB2</accession>
<feature type="chain" id="PRO_5045864310" description="DM13 domain-containing protein" evidence="2">
    <location>
        <begin position="22"/>
        <end position="158"/>
    </location>
</feature>
<dbReference type="Pfam" id="PF10517">
    <property type="entry name" value="DM13"/>
    <property type="match status" value="1"/>
</dbReference>
<gene>
    <name evidence="4" type="ORF">GCM10022406_29370</name>
</gene>
<dbReference type="Proteomes" id="UP001499909">
    <property type="component" value="Unassembled WGS sequence"/>
</dbReference>
<evidence type="ECO:0000256" key="2">
    <source>
        <dbReference type="SAM" id="SignalP"/>
    </source>
</evidence>
<dbReference type="InterPro" id="IPR019545">
    <property type="entry name" value="DM13_domain"/>
</dbReference>
<keyword evidence="2" id="KW-0732">Signal</keyword>
<keyword evidence="5" id="KW-1185">Reference proteome</keyword>
<comment type="caution">
    <text evidence="4">The sequence shown here is derived from an EMBL/GenBank/DDBJ whole genome shotgun (WGS) entry which is preliminary data.</text>
</comment>
<protein>
    <recommendedName>
        <fullName evidence="3">DM13 domain-containing protein</fullName>
    </recommendedName>
</protein>
<dbReference type="PROSITE" id="PS51549">
    <property type="entry name" value="DM13"/>
    <property type="match status" value="1"/>
</dbReference>
<evidence type="ECO:0000256" key="1">
    <source>
        <dbReference type="SAM" id="MobiDB-lite"/>
    </source>
</evidence>
<feature type="region of interest" description="Disordered" evidence="1">
    <location>
        <begin position="25"/>
        <end position="61"/>
    </location>
</feature>
<feature type="compositionally biased region" description="Polar residues" evidence="1">
    <location>
        <begin position="34"/>
        <end position="61"/>
    </location>
</feature>
<dbReference type="EMBL" id="BAABDH010000095">
    <property type="protein sequence ID" value="GAA3945430.1"/>
    <property type="molecule type" value="Genomic_DNA"/>
</dbReference>
<reference evidence="5" key="1">
    <citation type="journal article" date="2019" name="Int. J. Syst. Evol. Microbiol.">
        <title>The Global Catalogue of Microorganisms (GCM) 10K type strain sequencing project: providing services to taxonomists for standard genome sequencing and annotation.</title>
        <authorList>
            <consortium name="The Broad Institute Genomics Platform"/>
            <consortium name="The Broad Institute Genome Sequencing Center for Infectious Disease"/>
            <person name="Wu L."/>
            <person name="Ma J."/>
        </authorList>
    </citation>
    <scope>NUCLEOTIDE SEQUENCE [LARGE SCALE GENOMIC DNA]</scope>
    <source>
        <strain evidence="5">JCM 17214</strain>
    </source>
</reference>
<name>A0ABP7NFB2_9BACT</name>